<proteinExistence type="inferred from homology"/>
<dbReference type="Proteomes" id="UP000290819">
    <property type="component" value="Unassembled WGS sequence"/>
</dbReference>
<keyword evidence="1" id="KW-0645">Protease</keyword>
<evidence type="ECO:0000313" key="4">
    <source>
        <dbReference type="Proteomes" id="UP000290819"/>
    </source>
</evidence>
<evidence type="ECO:0000259" key="2">
    <source>
        <dbReference type="Pfam" id="PF00082"/>
    </source>
</evidence>
<name>A0A4Q1UX65_9BRAD</name>
<feature type="active site" description="Charge relay system" evidence="1">
    <location>
        <position position="468"/>
    </location>
</feature>
<dbReference type="GO" id="GO:0006508">
    <property type="term" value="P:proteolysis"/>
    <property type="evidence" value="ECO:0007669"/>
    <property type="project" value="UniProtKB-KW"/>
</dbReference>
<dbReference type="InterPro" id="IPR034074">
    <property type="entry name" value="Y4bN_pept_dom"/>
</dbReference>
<gene>
    <name evidence="3" type="ORF">B5V03_23980</name>
</gene>
<dbReference type="Gene3D" id="3.40.50.200">
    <property type="entry name" value="Peptidase S8/S53 domain"/>
    <property type="match status" value="1"/>
</dbReference>
<dbReference type="PROSITE" id="PS51892">
    <property type="entry name" value="SUBTILASE"/>
    <property type="match status" value="1"/>
</dbReference>
<comment type="similarity">
    <text evidence="1">Belongs to the peptidase S8 family.</text>
</comment>
<dbReference type="SUPFAM" id="SSF52743">
    <property type="entry name" value="Subtilisin-like"/>
    <property type="match status" value="1"/>
</dbReference>
<evidence type="ECO:0000313" key="3">
    <source>
        <dbReference type="EMBL" id="RXT42890.1"/>
    </source>
</evidence>
<feature type="domain" description="Peptidase S8/S53" evidence="2">
    <location>
        <begin position="218"/>
        <end position="504"/>
    </location>
</feature>
<dbReference type="InterPro" id="IPR036852">
    <property type="entry name" value="Peptidase_S8/S53_dom_sf"/>
</dbReference>
<feature type="active site" description="Charge relay system" evidence="1">
    <location>
        <position position="223"/>
    </location>
</feature>
<sequence length="738" mass="80707">MPRLYLRRLLSRIAQADMQFEERITSEGKTYIYVSRARSELGAIETIEIARPDRKRTFAAAAGVSASVHPNAASGYIIELFEQAPLASGGNDDVLGLWRSFDAFQRLILSVGRGTHAALLPSSGGIQGIELLLTNGRSPPMIEDRREVRGEAVEVSDPGGIDQSVDRHEEVLNRIAQHSLVRMIRPPIIFQPAEAASAPPAKQPFSVPLRVEAGIYPKVGVIDTGIAPCFDQWIVHRHDFLDATEIDAGHGTCVGGVLVAARSANGPEIGREADGCDLVDIPLLSTKPFLDVYGTRGFEAFLEELEAALTEARDQHGVRIFNMSLNLNSPVEQDYYSVYAARLDEIQDRLGITIVNSAGNLDSFEWRQPWQKKPGQVLAALAARSISDAISIPCESVRALAVGALNPPGCKHLAGAPATYTRRGPGMRVGVKPDLSHYGGAGDQAVAEHTGFSSCSADGSSQQVRGTSFAAPLVAKTLASLDVITGERLAPRTLRAFLIHNATTPDALGARSLRDIARQFIGFGQPSAAGMMLETDDHGITLVFESRLTIGERRPAILQFPFSWPTSLVDAAMRSCRGRVKMTLVYEPPVDPAFGTEFVRVNLDALLQQRQPVDRKDGKPSWRNQIKQVFLPKTNGITPPERALIDHGLKWWPTKRYEDDFGDGVGHSTEWRLEVESNVRAEAQFPAEGVPFSIILSIEDSDQQAPVFQELRRHLVNTRVDLQDIRTPVRIRAGLSRA</sequence>
<dbReference type="Pfam" id="PF00082">
    <property type="entry name" value="Peptidase_S8"/>
    <property type="match status" value="1"/>
</dbReference>
<dbReference type="InterPro" id="IPR000209">
    <property type="entry name" value="Peptidase_S8/S53_dom"/>
</dbReference>
<keyword evidence="4" id="KW-1185">Reference proteome</keyword>
<evidence type="ECO:0000256" key="1">
    <source>
        <dbReference type="PROSITE-ProRule" id="PRU01240"/>
    </source>
</evidence>
<organism evidence="3 4">
    <name type="scientific">Bradyrhizobium betae</name>
    <dbReference type="NCBI Taxonomy" id="244734"/>
    <lineage>
        <taxon>Bacteria</taxon>
        <taxon>Pseudomonadati</taxon>
        <taxon>Pseudomonadota</taxon>
        <taxon>Alphaproteobacteria</taxon>
        <taxon>Hyphomicrobiales</taxon>
        <taxon>Nitrobacteraceae</taxon>
        <taxon>Bradyrhizobium</taxon>
    </lineage>
</organism>
<dbReference type="GO" id="GO:0004252">
    <property type="term" value="F:serine-type endopeptidase activity"/>
    <property type="evidence" value="ECO:0007669"/>
    <property type="project" value="UniProtKB-UniRule"/>
</dbReference>
<comment type="caution">
    <text evidence="3">The sequence shown here is derived from an EMBL/GenBank/DDBJ whole genome shotgun (WGS) entry which is preliminary data.</text>
</comment>
<protein>
    <recommendedName>
        <fullName evidence="2">Peptidase S8/S53 domain-containing protein</fullName>
    </recommendedName>
</protein>
<dbReference type="CDD" id="cd04847">
    <property type="entry name" value="Peptidases_S8_Subtilisin_like_2"/>
    <property type="match status" value="1"/>
</dbReference>
<keyword evidence="1" id="KW-0378">Hydrolase</keyword>
<feature type="active site" description="Charge relay system" evidence="1">
    <location>
        <position position="250"/>
    </location>
</feature>
<reference evidence="3 4" key="1">
    <citation type="submission" date="2017-03" db="EMBL/GenBank/DDBJ databases">
        <authorList>
            <person name="Safronova V.I."/>
            <person name="Sazanova A.L."/>
            <person name="Chirak E.R."/>
        </authorList>
    </citation>
    <scope>NUCLEOTIDE SEQUENCE [LARGE SCALE GENOMIC DNA]</scope>
    <source>
        <strain evidence="3 4">Opo-243</strain>
    </source>
</reference>
<dbReference type="AlphaFoldDB" id="A0A4Q1UX65"/>
<dbReference type="EMBL" id="MZXW01000032">
    <property type="protein sequence ID" value="RXT42890.1"/>
    <property type="molecule type" value="Genomic_DNA"/>
</dbReference>
<accession>A0A4Q1UX65</accession>
<keyword evidence="1" id="KW-0720">Serine protease</keyword>